<dbReference type="Gene3D" id="3.40.50.300">
    <property type="entry name" value="P-loop containing nucleotide triphosphate hydrolases"/>
    <property type="match status" value="2"/>
</dbReference>
<feature type="compositionally biased region" description="Gly residues" evidence="7">
    <location>
        <begin position="487"/>
        <end position="499"/>
    </location>
</feature>
<evidence type="ECO:0000256" key="6">
    <source>
        <dbReference type="PROSITE-ProRule" id="PRU00552"/>
    </source>
</evidence>
<dbReference type="RefSeq" id="WP_121888852.1">
    <property type="nucleotide sequence ID" value="NZ_PENI01000004.1"/>
</dbReference>
<dbReference type="PANTHER" id="PTHR47959:SF13">
    <property type="entry name" value="ATP-DEPENDENT RNA HELICASE RHLE"/>
    <property type="match status" value="1"/>
</dbReference>
<feature type="compositionally biased region" description="Gly residues" evidence="7">
    <location>
        <begin position="543"/>
        <end position="554"/>
    </location>
</feature>
<feature type="compositionally biased region" description="Low complexity" evidence="7">
    <location>
        <begin position="519"/>
        <end position="542"/>
    </location>
</feature>
<dbReference type="InterPro" id="IPR050079">
    <property type="entry name" value="DEAD_box_RNA_helicase"/>
</dbReference>
<dbReference type="InterPro" id="IPR011545">
    <property type="entry name" value="DEAD/DEAH_box_helicase_dom"/>
</dbReference>
<evidence type="ECO:0000256" key="7">
    <source>
        <dbReference type="SAM" id="MobiDB-lite"/>
    </source>
</evidence>
<reference evidence="11 12" key="1">
    <citation type="submission" date="2017-11" db="EMBL/GenBank/DDBJ databases">
        <title>Draft genome of actinobacteria isolated from guarana (Paullinia cupana (Mart.) Ducke.</title>
        <authorList>
            <person name="Siqueira K.A."/>
            <person name="Liotti R.G."/>
            <person name="Mendes T.A.O."/>
            <person name="Soares M.A."/>
        </authorList>
    </citation>
    <scope>NUCLEOTIDE SEQUENCE [LARGE SCALE GENOMIC DNA]</scope>
    <source>
        <strain evidence="11 12">193</strain>
    </source>
</reference>
<feature type="domain" description="Helicase ATP-binding" evidence="8">
    <location>
        <begin position="70"/>
        <end position="243"/>
    </location>
</feature>
<feature type="short sequence motif" description="Q motif" evidence="6">
    <location>
        <begin position="39"/>
        <end position="67"/>
    </location>
</feature>
<feature type="region of interest" description="Disordered" evidence="7">
    <location>
        <begin position="419"/>
        <end position="567"/>
    </location>
</feature>
<dbReference type="PROSITE" id="PS51194">
    <property type="entry name" value="HELICASE_CTER"/>
    <property type="match status" value="1"/>
</dbReference>
<dbReference type="GO" id="GO:0005829">
    <property type="term" value="C:cytosol"/>
    <property type="evidence" value="ECO:0007669"/>
    <property type="project" value="TreeGrafter"/>
</dbReference>
<feature type="compositionally biased region" description="Basic residues" evidence="7">
    <location>
        <begin position="1"/>
        <end position="13"/>
    </location>
</feature>
<dbReference type="InterPro" id="IPR044742">
    <property type="entry name" value="DEAD/DEAH_RhlB"/>
</dbReference>
<accession>A0A3M0IDW4</accession>
<keyword evidence="4" id="KW-0067">ATP-binding</keyword>
<dbReference type="GO" id="GO:0016787">
    <property type="term" value="F:hydrolase activity"/>
    <property type="evidence" value="ECO:0007669"/>
    <property type="project" value="UniProtKB-KW"/>
</dbReference>
<dbReference type="GO" id="GO:0005524">
    <property type="term" value="F:ATP binding"/>
    <property type="evidence" value="ECO:0007669"/>
    <property type="project" value="UniProtKB-KW"/>
</dbReference>
<dbReference type="GO" id="GO:0003676">
    <property type="term" value="F:nucleic acid binding"/>
    <property type="evidence" value="ECO:0007669"/>
    <property type="project" value="InterPro"/>
</dbReference>
<dbReference type="SMART" id="SM00490">
    <property type="entry name" value="HELICc"/>
    <property type="match status" value="1"/>
</dbReference>
<feature type="compositionally biased region" description="Low complexity" evidence="7">
    <location>
        <begin position="462"/>
        <end position="475"/>
    </location>
</feature>
<dbReference type="PROSITE" id="PS51192">
    <property type="entry name" value="HELICASE_ATP_BIND_1"/>
    <property type="match status" value="1"/>
</dbReference>
<dbReference type="Proteomes" id="UP000270471">
    <property type="component" value="Unassembled WGS sequence"/>
</dbReference>
<protein>
    <submittedName>
        <fullName evidence="11">DEAD/DEAH box helicase</fullName>
    </submittedName>
</protein>
<evidence type="ECO:0000259" key="8">
    <source>
        <dbReference type="PROSITE" id="PS51192"/>
    </source>
</evidence>
<evidence type="ECO:0000256" key="3">
    <source>
        <dbReference type="ARBA" id="ARBA00022806"/>
    </source>
</evidence>
<evidence type="ECO:0000313" key="11">
    <source>
        <dbReference type="EMBL" id="RMB86488.1"/>
    </source>
</evidence>
<dbReference type="PANTHER" id="PTHR47959">
    <property type="entry name" value="ATP-DEPENDENT RNA HELICASE RHLE-RELATED"/>
    <property type="match status" value="1"/>
</dbReference>
<dbReference type="CDD" id="cd18787">
    <property type="entry name" value="SF2_C_DEAD"/>
    <property type="match status" value="1"/>
</dbReference>
<dbReference type="InterPro" id="IPR027417">
    <property type="entry name" value="P-loop_NTPase"/>
</dbReference>
<sequence>MPRRPQKPNRRASARPPSASSPREFRLPESTTPALPAVEDFADLAMPAGLLETLTAQGVTTPFPIQAATLPNSLAGRDVLARGRTGSGKTLAFGLALLARTAGLRAAPKAPLALVLVPTRELAQQVTDALTPYATAVNLRLATVVGGLSITKQAGALRRGAEVVVASPGRLNDLVERGDCVLDDVRITVLDEADQMTDMGFLPQITKLIRQVRPDGQRMLFSATLDRTIDRLVQQFLTDPVVHSVDPSAGAVTTMEHHVLHLQDETDKKAVTTRIAARDGRVILFLDTKRSADRLAKRLLAVGVRAAALHGGRSQPQRNRTLEQFKNGQVTALVATNVAARGIHIDDLDLVVNVDPPADHKDYLHRGGRTARAGGSGSVVTLVLPDQKRDVTRLMSDAGIRPRTARITSSDAELATITGAREPSGVAVTIEVPRPATPPKPRTDRKTGTEPGGRSGRRRRSGGSAKAATGAAARTGSRDSDRRAGGTAAGGTSATGGRGAARRAGSGEAGGRGSDRQSAAGAATGAPAGKAARGSGRRTAAGGATGGAAGTGGRGSDRRGGRRASAT</sequence>
<dbReference type="InterPro" id="IPR014014">
    <property type="entry name" value="RNA_helicase_DEAD_Q_motif"/>
</dbReference>
<proteinExistence type="inferred from homology"/>
<evidence type="ECO:0000256" key="1">
    <source>
        <dbReference type="ARBA" id="ARBA00022741"/>
    </source>
</evidence>
<comment type="caution">
    <text evidence="11">The sequence shown here is derived from an EMBL/GenBank/DDBJ whole genome shotgun (WGS) entry which is preliminary data.</text>
</comment>
<name>A0A3M0IDW4_9ACTN</name>
<feature type="domain" description="DEAD-box RNA helicase Q" evidence="10">
    <location>
        <begin position="39"/>
        <end position="67"/>
    </location>
</feature>
<dbReference type="InterPro" id="IPR001650">
    <property type="entry name" value="Helicase_C-like"/>
</dbReference>
<keyword evidence="12" id="KW-1185">Reference proteome</keyword>
<dbReference type="GO" id="GO:0003724">
    <property type="term" value="F:RNA helicase activity"/>
    <property type="evidence" value="ECO:0007669"/>
    <property type="project" value="InterPro"/>
</dbReference>
<dbReference type="OrthoDB" id="9805696at2"/>
<comment type="similarity">
    <text evidence="5">Belongs to the DEAD box helicase family.</text>
</comment>
<dbReference type="CDD" id="cd00268">
    <property type="entry name" value="DEADc"/>
    <property type="match status" value="1"/>
</dbReference>
<evidence type="ECO:0000256" key="2">
    <source>
        <dbReference type="ARBA" id="ARBA00022801"/>
    </source>
</evidence>
<feature type="region of interest" description="Disordered" evidence="7">
    <location>
        <begin position="1"/>
        <end position="30"/>
    </location>
</feature>
<organism evidence="11 12">
    <name type="scientific">Streptomyces shenzhenensis</name>
    <dbReference type="NCBI Taxonomy" id="943815"/>
    <lineage>
        <taxon>Bacteria</taxon>
        <taxon>Bacillati</taxon>
        <taxon>Actinomycetota</taxon>
        <taxon>Actinomycetes</taxon>
        <taxon>Kitasatosporales</taxon>
        <taxon>Streptomycetaceae</taxon>
        <taxon>Streptomyces</taxon>
    </lineage>
</organism>
<dbReference type="SMART" id="SM00487">
    <property type="entry name" value="DEXDc"/>
    <property type="match status" value="1"/>
</dbReference>
<keyword evidence="3 11" id="KW-0347">Helicase</keyword>
<evidence type="ECO:0000313" key="12">
    <source>
        <dbReference type="Proteomes" id="UP000270471"/>
    </source>
</evidence>
<dbReference type="InterPro" id="IPR014001">
    <property type="entry name" value="Helicase_ATP-bd"/>
</dbReference>
<dbReference type="Pfam" id="PF00270">
    <property type="entry name" value="DEAD"/>
    <property type="match status" value="1"/>
</dbReference>
<gene>
    <name evidence="11" type="ORF">CTZ28_09670</name>
</gene>
<dbReference type="AlphaFoldDB" id="A0A3M0IDW4"/>
<keyword evidence="2" id="KW-0378">Hydrolase</keyword>
<evidence type="ECO:0000259" key="9">
    <source>
        <dbReference type="PROSITE" id="PS51194"/>
    </source>
</evidence>
<evidence type="ECO:0000256" key="5">
    <source>
        <dbReference type="ARBA" id="ARBA00038437"/>
    </source>
</evidence>
<keyword evidence="1" id="KW-0547">Nucleotide-binding</keyword>
<dbReference type="PROSITE" id="PS51195">
    <property type="entry name" value="Q_MOTIF"/>
    <property type="match status" value="1"/>
</dbReference>
<dbReference type="Pfam" id="PF00271">
    <property type="entry name" value="Helicase_C"/>
    <property type="match status" value="1"/>
</dbReference>
<feature type="domain" description="Helicase C-terminal" evidence="9">
    <location>
        <begin position="254"/>
        <end position="415"/>
    </location>
</feature>
<evidence type="ECO:0000256" key="4">
    <source>
        <dbReference type="ARBA" id="ARBA00022840"/>
    </source>
</evidence>
<dbReference type="SUPFAM" id="SSF52540">
    <property type="entry name" value="P-loop containing nucleoside triphosphate hydrolases"/>
    <property type="match status" value="1"/>
</dbReference>
<evidence type="ECO:0000259" key="10">
    <source>
        <dbReference type="PROSITE" id="PS51195"/>
    </source>
</evidence>
<dbReference type="EMBL" id="PENI01000004">
    <property type="protein sequence ID" value="RMB86488.1"/>
    <property type="molecule type" value="Genomic_DNA"/>
</dbReference>